<feature type="compositionally biased region" description="Basic residues" evidence="1">
    <location>
        <begin position="1"/>
        <end position="11"/>
    </location>
</feature>
<organism evidence="2 3">
    <name type="scientific">Actinomadura chibensis</name>
    <dbReference type="NCBI Taxonomy" id="392828"/>
    <lineage>
        <taxon>Bacteria</taxon>
        <taxon>Bacillati</taxon>
        <taxon>Actinomycetota</taxon>
        <taxon>Actinomycetes</taxon>
        <taxon>Streptosporangiales</taxon>
        <taxon>Thermomonosporaceae</taxon>
        <taxon>Actinomadura</taxon>
    </lineage>
</organism>
<dbReference type="InterPro" id="IPR014729">
    <property type="entry name" value="Rossmann-like_a/b/a_fold"/>
</dbReference>
<evidence type="ECO:0000313" key="3">
    <source>
        <dbReference type="Proteomes" id="UP000323380"/>
    </source>
</evidence>
<sequence>MRTCRTGRRSGRAPSATGTTVTPHDAPRQARRTGDPKDRRVAPRERDLCPRHRHRARGRGDATAARSGAHRAAWGGVMGRRITAPAMLPGMPDTVGGQPAKADAPPPARTLDEAIARSHDIIAEALDRYPIVARQALISGGNDSTVLAHLVRGYLDSSPDDALVHVNTGIGIEDTRQYVRDTAAAWGLPLRELHPRDSYEDLVLGKVIARTGPNAGKRQVWVGFPGPAGHKVMYRRLKDEPLQRNRAAILGRSGRSRKVLYLAGMRWGESDRRFRNAQEIDPQGGIVWCSPIVHFTNTQMAEYKRRFGLPRNEVTDHLHMSAECLCGSYAKPGELEEIEFFYPRTAYRIRSLEKKAADLGITNCRWGRKPPTGSTVKPGTVAGRLCSGCPEPQQGQTDLFQQWAAQGLLSPEHARAFTTQTDTSPGGACATATPGGGA</sequence>
<protein>
    <submittedName>
        <fullName evidence="2">Phosphoadenosine phosphosulfate reductase family protein</fullName>
    </submittedName>
</protein>
<dbReference type="Proteomes" id="UP000323380">
    <property type="component" value="Unassembled WGS sequence"/>
</dbReference>
<feature type="compositionally biased region" description="Basic and acidic residues" evidence="1">
    <location>
        <begin position="25"/>
        <end position="50"/>
    </location>
</feature>
<reference evidence="2 3" key="1">
    <citation type="submission" date="2019-08" db="EMBL/GenBank/DDBJ databases">
        <title>Actinomadura sp. nov. CYP1-5 isolated from mountain soil.</title>
        <authorList>
            <person name="Songsumanus A."/>
            <person name="Kuncharoen N."/>
            <person name="Kudo T."/>
            <person name="Yuki M."/>
            <person name="Igarashi Y."/>
            <person name="Tanasupawat S."/>
        </authorList>
    </citation>
    <scope>NUCLEOTIDE SEQUENCE [LARGE SCALE GENOMIC DNA]</scope>
    <source>
        <strain evidence="2 3">JCM 14158</strain>
    </source>
</reference>
<dbReference type="EMBL" id="VSFG01000001">
    <property type="protein sequence ID" value="TYB47867.1"/>
    <property type="molecule type" value="Genomic_DNA"/>
</dbReference>
<feature type="region of interest" description="Disordered" evidence="1">
    <location>
        <begin position="418"/>
        <end position="438"/>
    </location>
</feature>
<feature type="compositionally biased region" description="Low complexity" evidence="1">
    <location>
        <begin position="425"/>
        <end position="438"/>
    </location>
</feature>
<accession>A0A5D0NU27</accession>
<name>A0A5D0NU27_9ACTN</name>
<gene>
    <name evidence="2" type="ORF">FXF69_01020</name>
</gene>
<evidence type="ECO:0000256" key="1">
    <source>
        <dbReference type="SAM" id="MobiDB-lite"/>
    </source>
</evidence>
<proteinExistence type="predicted"/>
<dbReference type="STRING" id="1220554.GCA_001552135_03708"/>
<keyword evidence="3" id="KW-1185">Reference proteome</keyword>
<dbReference type="SUPFAM" id="SSF52402">
    <property type="entry name" value="Adenine nucleotide alpha hydrolases-like"/>
    <property type="match status" value="1"/>
</dbReference>
<dbReference type="Gene3D" id="3.40.50.620">
    <property type="entry name" value="HUPs"/>
    <property type="match status" value="1"/>
</dbReference>
<dbReference type="AlphaFoldDB" id="A0A5D0NU27"/>
<feature type="region of interest" description="Disordered" evidence="1">
    <location>
        <begin position="1"/>
        <end position="68"/>
    </location>
</feature>
<evidence type="ECO:0000313" key="2">
    <source>
        <dbReference type="EMBL" id="TYB47867.1"/>
    </source>
</evidence>
<comment type="caution">
    <text evidence="2">The sequence shown here is derived from an EMBL/GenBank/DDBJ whole genome shotgun (WGS) entry which is preliminary data.</text>
</comment>